<dbReference type="Proteomes" id="UP000322234">
    <property type="component" value="Unassembled WGS sequence"/>
</dbReference>
<evidence type="ECO:0000313" key="2">
    <source>
        <dbReference type="Proteomes" id="UP000322234"/>
    </source>
</evidence>
<comment type="caution">
    <text evidence="1">The sequence shown here is derived from an EMBL/GenBank/DDBJ whole genome shotgun (WGS) entry which is preliminary data.</text>
</comment>
<sequence length="103" mass="11603">MRTEDESHTGQGDVQISISSKWNRVLKGKGMCQKARLQRKTEDKAEAFNAKGFVSAFYLEQSPQLNLQMPRTQNLSRPNAAPTLVQRCSSMLDEVPKNLPEPI</sequence>
<gene>
    <name evidence="1" type="ORF">E5288_WYG011178</name>
</gene>
<keyword evidence="2" id="KW-1185">Reference proteome</keyword>
<reference evidence="1" key="1">
    <citation type="submission" date="2019-10" db="EMBL/GenBank/DDBJ databases">
        <title>The sequence and de novo assembly of the wild yak genome.</title>
        <authorList>
            <person name="Liu Y."/>
        </authorList>
    </citation>
    <scope>NUCLEOTIDE SEQUENCE [LARGE SCALE GENOMIC DNA]</scope>
    <source>
        <strain evidence="1">WY2019</strain>
    </source>
</reference>
<evidence type="ECO:0000313" key="1">
    <source>
        <dbReference type="EMBL" id="MXQ90419.1"/>
    </source>
</evidence>
<dbReference type="AlphaFoldDB" id="A0A6B0RJM9"/>
<name>A0A6B0RJM9_9CETA</name>
<protein>
    <submittedName>
        <fullName evidence="1">Uncharacterized protein</fullName>
    </submittedName>
</protein>
<dbReference type="EMBL" id="VBQZ03000063">
    <property type="protein sequence ID" value="MXQ90419.1"/>
    <property type="molecule type" value="Genomic_DNA"/>
</dbReference>
<accession>A0A6B0RJM9</accession>
<proteinExistence type="predicted"/>
<organism evidence="1 2">
    <name type="scientific">Bos mutus</name>
    <name type="common">wild yak</name>
    <dbReference type="NCBI Taxonomy" id="72004"/>
    <lineage>
        <taxon>Eukaryota</taxon>
        <taxon>Metazoa</taxon>
        <taxon>Chordata</taxon>
        <taxon>Craniata</taxon>
        <taxon>Vertebrata</taxon>
        <taxon>Euteleostomi</taxon>
        <taxon>Mammalia</taxon>
        <taxon>Eutheria</taxon>
        <taxon>Laurasiatheria</taxon>
        <taxon>Artiodactyla</taxon>
        <taxon>Ruminantia</taxon>
        <taxon>Pecora</taxon>
        <taxon>Bovidae</taxon>
        <taxon>Bovinae</taxon>
        <taxon>Bos</taxon>
    </lineage>
</organism>